<feature type="transmembrane region" description="Helical" evidence="1">
    <location>
        <begin position="248"/>
        <end position="267"/>
    </location>
</feature>
<feature type="transmembrane region" description="Helical" evidence="1">
    <location>
        <begin position="141"/>
        <end position="167"/>
    </location>
</feature>
<dbReference type="EMBL" id="JACHWQ010000005">
    <property type="protein sequence ID" value="MBB2976246.1"/>
    <property type="molecule type" value="Genomic_DNA"/>
</dbReference>
<dbReference type="PROSITE" id="PS51257">
    <property type="entry name" value="PROKAR_LIPOPROTEIN"/>
    <property type="match status" value="1"/>
</dbReference>
<name>A0A7W4V3K1_9MICO</name>
<sequence>MRGSNVFDPVQVVEGVLSFSPVLFGIALLVFGCAAIIASRSTRRASHDSVAESLSVRQRYERERRTLGIAALVVVALFFAELLFRGYFFAGPGLVSWWQFATPLFVAALGIGAVLVQIMTSGTTRPEAPVMLPTRRNWTSFCSRSALIGACVVILALVATTLAAGVASTPNGDGQYVWLTIPVPNEAAIDPIRVRFYGWAYGVPVLMCLIALVGVTWATLDRNAARPYLSRETVTAERMARRAIAHGGLRIAMAAMLLTLASSWRLVASSGSISQLTIMGQSGGEPYEASWRYAELAVAAGWAAPFLEIAAFVLLLLVAHSGLRSRPVVPEGSINTTSPAGAEVVS</sequence>
<protein>
    <submittedName>
        <fullName evidence="2">Uncharacterized protein</fullName>
    </submittedName>
</protein>
<organism evidence="2 3">
    <name type="scientific">Microbacterium endophyticum</name>
    <dbReference type="NCBI Taxonomy" id="1526412"/>
    <lineage>
        <taxon>Bacteria</taxon>
        <taxon>Bacillati</taxon>
        <taxon>Actinomycetota</taxon>
        <taxon>Actinomycetes</taxon>
        <taxon>Micrococcales</taxon>
        <taxon>Microbacteriaceae</taxon>
        <taxon>Microbacterium</taxon>
    </lineage>
</organism>
<feature type="transmembrane region" description="Helical" evidence="1">
    <location>
        <begin position="100"/>
        <end position="120"/>
    </location>
</feature>
<evidence type="ECO:0000313" key="2">
    <source>
        <dbReference type="EMBL" id="MBB2976246.1"/>
    </source>
</evidence>
<feature type="transmembrane region" description="Helical" evidence="1">
    <location>
        <begin position="296"/>
        <end position="318"/>
    </location>
</feature>
<evidence type="ECO:0000313" key="3">
    <source>
        <dbReference type="Proteomes" id="UP000529310"/>
    </source>
</evidence>
<feature type="transmembrane region" description="Helical" evidence="1">
    <location>
        <begin position="199"/>
        <end position="220"/>
    </location>
</feature>
<feature type="transmembrane region" description="Helical" evidence="1">
    <location>
        <begin position="67"/>
        <end position="88"/>
    </location>
</feature>
<gene>
    <name evidence="2" type="ORF">FHX49_001820</name>
</gene>
<dbReference type="Proteomes" id="UP000529310">
    <property type="component" value="Unassembled WGS sequence"/>
</dbReference>
<keyword evidence="1" id="KW-0812">Transmembrane</keyword>
<comment type="caution">
    <text evidence="2">The sequence shown here is derived from an EMBL/GenBank/DDBJ whole genome shotgun (WGS) entry which is preliminary data.</text>
</comment>
<keyword evidence="1" id="KW-1133">Transmembrane helix</keyword>
<feature type="transmembrane region" description="Helical" evidence="1">
    <location>
        <begin position="16"/>
        <end position="38"/>
    </location>
</feature>
<accession>A0A7W4V3K1</accession>
<reference evidence="2 3" key="1">
    <citation type="submission" date="2020-08" db="EMBL/GenBank/DDBJ databases">
        <title>Sequencing the genomes of 1000 actinobacteria strains.</title>
        <authorList>
            <person name="Klenk H.-P."/>
        </authorList>
    </citation>
    <scope>NUCLEOTIDE SEQUENCE [LARGE SCALE GENOMIC DNA]</scope>
    <source>
        <strain evidence="2 3">DSM 27099</strain>
    </source>
</reference>
<proteinExistence type="predicted"/>
<keyword evidence="3" id="KW-1185">Reference proteome</keyword>
<evidence type="ECO:0000256" key="1">
    <source>
        <dbReference type="SAM" id="Phobius"/>
    </source>
</evidence>
<dbReference type="AlphaFoldDB" id="A0A7W4V3K1"/>
<dbReference type="RefSeq" id="WP_165138969.1">
    <property type="nucleotide sequence ID" value="NZ_CP049255.1"/>
</dbReference>
<keyword evidence="1" id="KW-0472">Membrane</keyword>